<dbReference type="InterPro" id="IPR006365">
    <property type="entry name" value="Cbl_synth_CobL"/>
</dbReference>
<dbReference type="SUPFAM" id="SSF53790">
    <property type="entry name" value="Tetrapyrrole methylase"/>
    <property type="match status" value="1"/>
</dbReference>
<dbReference type="InterPro" id="IPR035996">
    <property type="entry name" value="4pyrrol_Methylase_sf"/>
</dbReference>
<dbReference type="CDD" id="cd11644">
    <property type="entry name" value="Precorrin-6Y-MT"/>
    <property type="match status" value="1"/>
</dbReference>
<dbReference type="NCBIfam" id="TIGR02469">
    <property type="entry name" value="CbiT"/>
    <property type="match status" value="1"/>
</dbReference>
<dbReference type="AlphaFoldDB" id="A0A8H9IYV0"/>
<dbReference type="InterPro" id="IPR014777">
    <property type="entry name" value="4pyrrole_Mease_sub1"/>
</dbReference>
<sequence length="388" mass="40996">MVGIGADGWAGLPEPARAELTACDVLFGSARQLDLVPLDLPKHPWPSPLLPALEELLSGHEGRRFGVLASGDPLLSGIGTTLVKRFGDVRIVPAVSSVTLARARLGWSAEETEVVSVVGRNVHRVTRALAPGARVLVLSSDASTPAAIAELLTQRGFGESKLTVLEQLGGAERRVDGVARTWSTNVDARIVDPLNVVAIDCSGIGLSTMPGLPDETFEHDGQLTKRDLRASALARLGPVPGQLLWDVGAGAGSVAIEWSRAHPRNRAIAVERDSERAARIGRNAERLGVPDLRVVTGAAPEALEGLPAPDAVFLGGGLSALDVCREALRPGGRLVAHAVTLESEQVLADAYRQHGGELVRLAVEHAAPLGRFTGWTPARTVTQWSYQK</sequence>
<dbReference type="InterPro" id="IPR014776">
    <property type="entry name" value="4pyrrole_Mease_sub2"/>
</dbReference>
<evidence type="ECO:0000256" key="3">
    <source>
        <dbReference type="ARBA" id="ARBA00022603"/>
    </source>
</evidence>
<evidence type="ECO:0000259" key="6">
    <source>
        <dbReference type="Pfam" id="PF00590"/>
    </source>
</evidence>
<keyword evidence="4 7" id="KW-0808">Transferase</keyword>
<organism evidence="7 8">
    <name type="scientific">Amycolatopsis bartoniae</name>
    <dbReference type="NCBI Taxonomy" id="941986"/>
    <lineage>
        <taxon>Bacteria</taxon>
        <taxon>Bacillati</taxon>
        <taxon>Actinomycetota</taxon>
        <taxon>Actinomycetes</taxon>
        <taxon>Pseudonocardiales</taxon>
        <taxon>Pseudonocardiaceae</taxon>
        <taxon>Amycolatopsis</taxon>
    </lineage>
</organism>
<protein>
    <submittedName>
        <fullName evidence="7">Precorrin-6Y C5,15-methyltransferase</fullName>
    </submittedName>
</protein>
<dbReference type="PANTHER" id="PTHR43182:SF1">
    <property type="entry name" value="COBALT-PRECORRIN-7 C(5)-METHYLTRANSFERASE"/>
    <property type="match status" value="1"/>
</dbReference>
<keyword evidence="3 7" id="KW-0489">Methyltransferase</keyword>
<dbReference type="Gene3D" id="3.40.50.150">
    <property type="entry name" value="Vaccinia Virus protein VP39"/>
    <property type="match status" value="1"/>
</dbReference>
<comment type="pathway">
    <text evidence="1">Cofactor biosynthesis; adenosylcobalamin biosynthesis.</text>
</comment>
<dbReference type="Gene3D" id="3.30.950.10">
    <property type="entry name" value="Methyltransferase, Cobalt-precorrin-4 Transmethylase, Domain 2"/>
    <property type="match status" value="1"/>
</dbReference>
<dbReference type="CDD" id="cd02440">
    <property type="entry name" value="AdoMet_MTases"/>
    <property type="match status" value="1"/>
</dbReference>
<dbReference type="EMBL" id="BNAV01000002">
    <property type="protein sequence ID" value="GHF48408.1"/>
    <property type="molecule type" value="Genomic_DNA"/>
</dbReference>
<gene>
    <name evidence="7" type="primary">cobL</name>
    <name evidence="7" type="ORF">GCM10017566_22160</name>
</gene>
<reference evidence="7" key="1">
    <citation type="journal article" date="2014" name="Int. J. Syst. Evol. Microbiol.">
        <title>Complete genome sequence of Corynebacterium casei LMG S-19264T (=DSM 44701T), isolated from a smear-ripened cheese.</title>
        <authorList>
            <consortium name="US DOE Joint Genome Institute (JGI-PGF)"/>
            <person name="Walter F."/>
            <person name="Albersmeier A."/>
            <person name="Kalinowski J."/>
            <person name="Ruckert C."/>
        </authorList>
    </citation>
    <scope>NUCLEOTIDE SEQUENCE</scope>
    <source>
        <strain evidence="7">CGMCC 4.7679</strain>
    </source>
</reference>
<keyword evidence="2" id="KW-0169">Cobalamin biosynthesis</keyword>
<dbReference type="SUPFAM" id="SSF53335">
    <property type="entry name" value="S-adenosyl-L-methionine-dependent methyltransferases"/>
    <property type="match status" value="1"/>
</dbReference>
<dbReference type="InterPro" id="IPR014008">
    <property type="entry name" value="Cbl_synth_MTase_CbiT"/>
</dbReference>
<evidence type="ECO:0000313" key="8">
    <source>
        <dbReference type="Proteomes" id="UP000658656"/>
    </source>
</evidence>
<dbReference type="GO" id="GO:0009236">
    <property type="term" value="P:cobalamin biosynthetic process"/>
    <property type="evidence" value="ECO:0007669"/>
    <property type="project" value="UniProtKB-UniPathway"/>
</dbReference>
<dbReference type="InterPro" id="IPR000878">
    <property type="entry name" value="4pyrrol_Mease"/>
</dbReference>
<dbReference type="NCBIfam" id="TIGR02467">
    <property type="entry name" value="CbiE"/>
    <property type="match status" value="1"/>
</dbReference>
<dbReference type="Gene3D" id="3.40.1010.10">
    <property type="entry name" value="Cobalt-precorrin-4 Transmethylase, Domain 1"/>
    <property type="match status" value="1"/>
</dbReference>
<comment type="caution">
    <text evidence="7">The sequence shown here is derived from an EMBL/GenBank/DDBJ whole genome shotgun (WGS) entry which is preliminary data.</text>
</comment>
<proteinExistence type="predicted"/>
<evidence type="ECO:0000256" key="4">
    <source>
        <dbReference type="ARBA" id="ARBA00022679"/>
    </source>
</evidence>
<reference evidence="7" key="2">
    <citation type="submission" date="2020-09" db="EMBL/GenBank/DDBJ databases">
        <authorList>
            <person name="Sun Q."/>
            <person name="Zhou Y."/>
        </authorList>
    </citation>
    <scope>NUCLEOTIDE SEQUENCE</scope>
    <source>
        <strain evidence="7">CGMCC 4.7679</strain>
    </source>
</reference>
<accession>A0A8H9IYV0</accession>
<evidence type="ECO:0000313" key="7">
    <source>
        <dbReference type="EMBL" id="GHF48408.1"/>
    </source>
</evidence>
<dbReference type="PIRSF" id="PIRSF036428">
    <property type="entry name" value="CobL"/>
    <property type="match status" value="1"/>
</dbReference>
<evidence type="ECO:0000256" key="2">
    <source>
        <dbReference type="ARBA" id="ARBA00022573"/>
    </source>
</evidence>
<keyword evidence="8" id="KW-1185">Reference proteome</keyword>
<evidence type="ECO:0000256" key="1">
    <source>
        <dbReference type="ARBA" id="ARBA00004953"/>
    </source>
</evidence>
<dbReference type="Pfam" id="PF00590">
    <property type="entry name" value="TP_methylase"/>
    <property type="match status" value="1"/>
</dbReference>
<evidence type="ECO:0000256" key="5">
    <source>
        <dbReference type="ARBA" id="ARBA00022691"/>
    </source>
</evidence>
<dbReference type="InterPro" id="IPR029063">
    <property type="entry name" value="SAM-dependent_MTases_sf"/>
</dbReference>
<keyword evidence="5" id="KW-0949">S-adenosyl-L-methionine</keyword>
<dbReference type="PANTHER" id="PTHR43182">
    <property type="entry name" value="COBALT-PRECORRIN-6B C(15)-METHYLTRANSFERASE (DECARBOXYLATING)"/>
    <property type="match status" value="1"/>
</dbReference>
<dbReference type="GO" id="GO:0008276">
    <property type="term" value="F:protein methyltransferase activity"/>
    <property type="evidence" value="ECO:0007669"/>
    <property type="project" value="InterPro"/>
</dbReference>
<dbReference type="InterPro" id="IPR012818">
    <property type="entry name" value="CbiE"/>
</dbReference>
<dbReference type="InterPro" id="IPR050714">
    <property type="entry name" value="Cobalamin_biosynth_MTase"/>
</dbReference>
<dbReference type="GO" id="GO:0032259">
    <property type="term" value="P:methylation"/>
    <property type="evidence" value="ECO:0007669"/>
    <property type="project" value="UniProtKB-KW"/>
</dbReference>
<dbReference type="UniPathway" id="UPA00148"/>
<feature type="domain" description="Tetrapyrrole methylase" evidence="6">
    <location>
        <begin position="1"/>
        <end position="175"/>
    </location>
</feature>
<name>A0A8H9IYV0_9PSEU</name>
<dbReference type="Proteomes" id="UP000658656">
    <property type="component" value="Unassembled WGS sequence"/>
</dbReference>